<evidence type="ECO:0000313" key="5">
    <source>
        <dbReference type="Proteomes" id="UP000521676"/>
    </source>
</evidence>
<evidence type="ECO:0000313" key="4">
    <source>
        <dbReference type="EMBL" id="WJW69358.1"/>
    </source>
</evidence>
<organism evidence="3 5">
    <name type="scientific">Candidatus Chlorohelix allophototropha</name>
    <dbReference type="NCBI Taxonomy" id="3003348"/>
    <lineage>
        <taxon>Bacteria</taxon>
        <taxon>Bacillati</taxon>
        <taxon>Chloroflexota</taxon>
        <taxon>Chloroflexia</taxon>
        <taxon>Candidatus Chloroheliales</taxon>
        <taxon>Candidatus Chloroheliaceae</taxon>
        <taxon>Candidatus Chlorohelix</taxon>
    </lineage>
</organism>
<keyword evidence="6" id="KW-1185">Reference proteome</keyword>
<keyword evidence="2" id="KW-0732">Signal</keyword>
<dbReference type="SUPFAM" id="SSF141452">
    <property type="entry name" value="Hcp1-like"/>
    <property type="match status" value="1"/>
</dbReference>
<dbReference type="RefSeq" id="WP_341471247.1">
    <property type="nucleotide sequence ID" value="NZ_CP128400.1"/>
</dbReference>
<dbReference type="InterPro" id="IPR036624">
    <property type="entry name" value="Hcp1-lik_sf"/>
</dbReference>
<feature type="compositionally biased region" description="Low complexity" evidence="1">
    <location>
        <begin position="37"/>
        <end position="51"/>
    </location>
</feature>
<dbReference type="PANTHER" id="PTHR34319">
    <property type="entry name" value="MAJOR EXPORTED PROTEIN"/>
    <property type="match status" value="1"/>
</dbReference>
<protein>
    <submittedName>
        <fullName evidence="3">Type VI secretion system tube protein Hcp</fullName>
    </submittedName>
</protein>
<dbReference type="EMBL" id="JACATZ010000003">
    <property type="protein sequence ID" value="NWJ47446.1"/>
    <property type="molecule type" value="Genomic_DNA"/>
</dbReference>
<feature type="signal peptide" evidence="2">
    <location>
        <begin position="1"/>
        <end position="30"/>
    </location>
</feature>
<accession>A0A8T7M5X8</accession>
<proteinExistence type="predicted"/>
<gene>
    <name evidence="3" type="primary">hcp</name>
    <name evidence="3" type="ORF">HXX08_16425</name>
    <name evidence="4" type="ORF">OZ401_002966</name>
</gene>
<evidence type="ECO:0000256" key="1">
    <source>
        <dbReference type="SAM" id="MobiDB-lite"/>
    </source>
</evidence>
<dbReference type="Proteomes" id="UP000521676">
    <property type="component" value="Unassembled WGS sequence"/>
</dbReference>
<dbReference type="Gene3D" id="2.30.110.20">
    <property type="entry name" value="Hcp1-like"/>
    <property type="match status" value="1"/>
</dbReference>
<evidence type="ECO:0000313" key="3">
    <source>
        <dbReference type="EMBL" id="NWJ47446.1"/>
    </source>
</evidence>
<dbReference type="Pfam" id="PF05638">
    <property type="entry name" value="T6SS_HCP"/>
    <property type="match status" value="1"/>
</dbReference>
<reference evidence="4" key="2">
    <citation type="journal article" date="2024" name="Nature">
        <title>Anoxygenic phototroph of the Chloroflexota uses a type I reaction centre.</title>
        <authorList>
            <person name="Tsuji J.M."/>
            <person name="Shaw N.A."/>
            <person name="Nagashima S."/>
            <person name="Venkiteswaran J.J."/>
            <person name="Schiff S.L."/>
            <person name="Watanabe T."/>
            <person name="Fukui M."/>
            <person name="Hanada S."/>
            <person name="Tank M."/>
            <person name="Neufeld J.D."/>
        </authorList>
    </citation>
    <scope>NUCLEOTIDE SEQUENCE</scope>
    <source>
        <strain evidence="4">L227-S17</strain>
    </source>
</reference>
<feature type="chain" id="PRO_5035800814" evidence="2">
    <location>
        <begin position="31"/>
        <end position="230"/>
    </location>
</feature>
<feature type="region of interest" description="Disordered" evidence="1">
    <location>
        <begin position="37"/>
        <end position="57"/>
    </location>
</feature>
<reference evidence="3 5" key="1">
    <citation type="submission" date="2020-06" db="EMBL/GenBank/DDBJ databases">
        <title>Anoxygenic phototrophic Chloroflexota member uses a Type I reaction center.</title>
        <authorList>
            <person name="Tsuji J.M."/>
            <person name="Shaw N.A."/>
            <person name="Nagashima S."/>
            <person name="Venkiteswaran J."/>
            <person name="Schiff S.L."/>
            <person name="Hanada S."/>
            <person name="Tank M."/>
            <person name="Neufeld J.D."/>
        </authorList>
    </citation>
    <scope>NUCLEOTIDE SEQUENCE [LARGE SCALE GENOMIC DNA]</scope>
    <source>
        <strain evidence="3">L227-S17</strain>
    </source>
</reference>
<dbReference type="AlphaFoldDB" id="A0A8T7M5X8"/>
<dbReference type="PANTHER" id="PTHR34319:SF7">
    <property type="entry name" value="HNH ENDONUCLEASE DOMAIN-CONTAINING PROTEIN"/>
    <property type="match status" value="1"/>
</dbReference>
<evidence type="ECO:0000313" key="6">
    <source>
        <dbReference type="Proteomes" id="UP001431572"/>
    </source>
</evidence>
<dbReference type="Proteomes" id="UP001431572">
    <property type="component" value="Chromosome 2"/>
</dbReference>
<dbReference type="InterPro" id="IPR008514">
    <property type="entry name" value="T6SS_Hcp"/>
</dbReference>
<dbReference type="InterPro" id="IPR052947">
    <property type="entry name" value="T6SS_Hcp1_domain"/>
</dbReference>
<dbReference type="NCBIfam" id="TIGR03344">
    <property type="entry name" value="VI_effect_Hcp1"/>
    <property type="match status" value="1"/>
</dbReference>
<name>A0A8T7M5X8_9CHLR</name>
<sequence>MGHIFSGNKFKTRFWSILPVLVLTLSLTLAACGDNAPVSSSATTTTSPNVTQDDGSQLNPLVSKLATNGITRFYVTVEGTKQGKFKGESLQSKNANKIDGIRFSYGITSPRDAASGLATGKRLHKPISFTKEWGAATPQFFQAMTTNENLKSVLFEFTKTNANGEEYVYFTIKLTNANIANINYTEDSLAKSGDPSNGLQLEEISVTFQKIEIENKDGKTIATDDWSVNN</sequence>
<dbReference type="EMBL" id="CP128400">
    <property type="protein sequence ID" value="WJW69358.1"/>
    <property type="molecule type" value="Genomic_DNA"/>
</dbReference>
<evidence type="ECO:0000256" key="2">
    <source>
        <dbReference type="SAM" id="SignalP"/>
    </source>
</evidence>